<evidence type="ECO:0000313" key="4">
    <source>
        <dbReference type="EMBL" id="KAJ8913521.1"/>
    </source>
</evidence>
<keyword evidence="5" id="KW-1185">Reference proteome</keyword>
<name>A0AAV8VI07_9CUCU</name>
<dbReference type="Gene3D" id="2.60.40.790">
    <property type="match status" value="1"/>
</dbReference>
<dbReference type="CDD" id="cd06526">
    <property type="entry name" value="metazoan_ACD"/>
    <property type="match status" value="1"/>
</dbReference>
<dbReference type="Pfam" id="PF00011">
    <property type="entry name" value="HSP20"/>
    <property type="match status" value="1"/>
</dbReference>
<dbReference type="SUPFAM" id="SSF49764">
    <property type="entry name" value="HSP20-like chaperones"/>
    <property type="match status" value="1"/>
</dbReference>
<comment type="caution">
    <text evidence="4">The sequence shown here is derived from an EMBL/GenBank/DDBJ whole genome shotgun (WGS) entry which is preliminary data.</text>
</comment>
<dbReference type="EMBL" id="JANEYG010000092">
    <property type="protein sequence ID" value="KAJ8913521.1"/>
    <property type="molecule type" value="Genomic_DNA"/>
</dbReference>
<dbReference type="InterPro" id="IPR001436">
    <property type="entry name" value="Alpha-crystallin/sHSP_animal"/>
</dbReference>
<dbReference type="AlphaFoldDB" id="A0AAV8VI07"/>
<dbReference type="GO" id="GO:0042026">
    <property type="term" value="P:protein refolding"/>
    <property type="evidence" value="ECO:0007669"/>
    <property type="project" value="TreeGrafter"/>
</dbReference>
<evidence type="ECO:0000313" key="5">
    <source>
        <dbReference type="Proteomes" id="UP001159042"/>
    </source>
</evidence>
<dbReference type="GO" id="GO:0009408">
    <property type="term" value="P:response to heat"/>
    <property type="evidence" value="ECO:0007669"/>
    <property type="project" value="TreeGrafter"/>
</dbReference>
<sequence>MSLAAKRSLPIKQCVAFLQDKLFERARAALQEAGTLNHWTELSRNVSGKSIDELAEEESMMDSVLFHQDRFEIMIDARGFRPEDVKCSMTPNVVEVLAQKQEKVNSTTRTISLTRTYQLPQVIKPEEGTCYLSSEGLLLITAPWLK</sequence>
<dbReference type="Proteomes" id="UP001159042">
    <property type="component" value="Unassembled WGS sequence"/>
</dbReference>
<dbReference type="PROSITE" id="PS01031">
    <property type="entry name" value="SHSP"/>
    <property type="match status" value="1"/>
</dbReference>
<evidence type="ECO:0000256" key="1">
    <source>
        <dbReference type="PROSITE-ProRule" id="PRU00285"/>
    </source>
</evidence>
<dbReference type="GO" id="GO:0005634">
    <property type="term" value="C:nucleus"/>
    <property type="evidence" value="ECO:0007669"/>
    <property type="project" value="TreeGrafter"/>
</dbReference>
<gene>
    <name evidence="4" type="ORF">NQ315_017072</name>
</gene>
<comment type="similarity">
    <text evidence="1 2">Belongs to the small heat shock protein (HSP20) family.</text>
</comment>
<reference evidence="4 5" key="1">
    <citation type="journal article" date="2023" name="Insect Mol. Biol.">
        <title>Genome sequencing provides insights into the evolution of gene families encoding plant cell wall-degrading enzymes in longhorned beetles.</title>
        <authorList>
            <person name="Shin N.R."/>
            <person name="Okamura Y."/>
            <person name="Kirsch R."/>
            <person name="Pauchet Y."/>
        </authorList>
    </citation>
    <scope>NUCLEOTIDE SEQUENCE [LARGE SCALE GENOMIC DNA]</scope>
    <source>
        <strain evidence="4">EAD_L_NR</strain>
    </source>
</reference>
<evidence type="ECO:0000259" key="3">
    <source>
        <dbReference type="PROSITE" id="PS01031"/>
    </source>
</evidence>
<dbReference type="GO" id="GO:0051082">
    <property type="term" value="F:unfolded protein binding"/>
    <property type="evidence" value="ECO:0007669"/>
    <property type="project" value="TreeGrafter"/>
</dbReference>
<dbReference type="InterPro" id="IPR008978">
    <property type="entry name" value="HSP20-like_chaperone"/>
</dbReference>
<organism evidence="4 5">
    <name type="scientific">Exocentrus adspersus</name>
    <dbReference type="NCBI Taxonomy" id="1586481"/>
    <lineage>
        <taxon>Eukaryota</taxon>
        <taxon>Metazoa</taxon>
        <taxon>Ecdysozoa</taxon>
        <taxon>Arthropoda</taxon>
        <taxon>Hexapoda</taxon>
        <taxon>Insecta</taxon>
        <taxon>Pterygota</taxon>
        <taxon>Neoptera</taxon>
        <taxon>Endopterygota</taxon>
        <taxon>Coleoptera</taxon>
        <taxon>Polyphaga</taxon>
        <taxon>Cucujiformia</taxon>
        <taxon>Chrysomeloidea</taxon>
        <taxon>Cerambycidae</taxon>
        <taxon>Lamiinae</taxon>
        <taxon>Acanthocinini</taxon>
        <taxon>Exocentrus</taxon>
    </lineage>
</organism>
<proteinExistence type="inferred from homology"/>
<dbReference type="GO" id="GO:0005737">
    <property type="term" value="C:cytoplasm"/>
    <property type="evidence" value="ECO:0007669"/>
    <property type="project" value="TreeGrafter"/>
</dbReference>
<feature type="domain" description="SHSP" evidence="3">
    <location>
        <begin position="52"/>
        <end position="146"/>
    </location>
</feature>
<dbReference type="InterPro" id="IPR002068">
    <property type="entry name" value="A-crystallin/Hsp20_dom"/>
</dbReference>
<dbReference type="PANTHER" id="PTHR45640:SF34">
    <property type="entry name" value="PROTEIN LETHAL(2)ESSENTIAL FOR LIFE"/>
    <property type="match status" value="1"/>
</dbReference>
<protein>
    <recommendedName>
        <fullName evidence="3">SHSP domain-containing protein</fullName>
    </recommendedName>
</protein>
<evidence type="ECO:0000256" key="2">
    <source>
        <dbReference type="RuleBase" id="RU003616"/>
    </source>
</evidence>
<dbReference type="PANTHER" id="PTHR45640">
    <property type="entry name" value="HEAT SHOCK PROTEIN HSP-12.2-RELATED"/>
    <property type="match status" value="1"/>
</dbReference>
<accession>A0AAV8VI07</accession>